<organism evidence="3 4">
    <name type="scientific">Kwoniella europaea PYCC6329</name>
    <dbReference type="NCBI Taxonomy" id="1423913"/>
    <lineage>
        <taxon>Eukaryota</taxon>
        <taxon>Fungi</taxon>
        <taxon>Dikarya</taxon>
        <taxon>Basidiomycota</taxon>
        <taxon>Agaricomycotina</taxon>
        <taxon>Tremellomycetes</taxon>
        <taxon>Tremellales</taxon>
        <taxon>Cryptococcaceae</taxon>
        <taxon>Kwoniella</taxon>
    </lineage>
</organism>
<dbReference type="GeneID" id="91103539"/>
<dbReference type="EMBL" id="CP144089">
    <property type="protein sequence ID" value="WWD06645.1"/>
    <property type="molecule type" value="Genomic_DNA"/>
</dbReference>
<protein>
    <submittedName>
        <fullName evidence="3">Uncharacterized protein</fullName>
    </submittedName>
</protein>
<proteinExistence type="predicted"/>
<evidence type="ECO:0000256" key="2">
    <source>
        <dbReference type="SAM" id="Phobius"/>
    </source>
</evidence>
<keyword evidence="4" id="KW-1185">Reference proteome</keyword>
<sequence length="312" mass="35137">MFGMLVYVPATIGLTARRKETKWDRAWGEVVYLGYQAGVYLANSIVAGIVGGPSYCSERLYESGRTSGVRKYPYEPIGSIRMLCNTMSAQIALSCIHVVSLLIWIWWIYKIITKLSLSKSEISQNNKKLWNVSVGELMRRNVRLNPYERRDTEGNITPFVHTTSNQQQEGEEQEPERDNGPYIPPPPYQYSYNDGGRGTSPTELMDGTRTDIGTYQGVSPTISTSHGDSQSPLRSDGVQITSPSTSNYQNSNDDGTDSPLSPTMTEIVNHKMNRHQQNLPHNHNQSERRTSLRRVMDEKEDSKEVVRRALGG</sequence>
<evidence type="ECO:0000256" key="1">
    <source>
        <dbReference type="SAM" id="MobiDB-lite"/>
    </source>
</evidence>
<dbReference type="KEGG" id="ker:91103539"/>
<evidence type="ECO:0000313" key="3">
    <source>
        <dbReference type="EMBL" id="WWD06645.1"/>
    </source>
</evidence>
<feature type="region of interest" description="Disordered" evidence="1">
    <location>
        <begin position="148"/>
        <end position="312"/>
    </location>
</feature>
<keyword evidence="2" id="KW-0472">Membrane</keyword>
<feature type="compositionally biased region" description="Basic and acidic residues" evidence="1">
    <location>
        <begin position="284"/>
        <end position="312"/>
    </location>
</feature>
<feature type="transmembrane region" description="Helical" evidence="2">
    <location>
        <begin position="91"/>
        <end position="109"/>
    </location>
</feature>
<dbReference type="AlphaFoldDB" id="A0AAX4KMB5"/>
<dbReference type="RefSeq" id="XP_066084612.1">
    <property type="nucleotide sequence ID" value="XM_066228515.1"/>
</dbReference>
<keyword evidence="2" id="KW-1133">Transmembrane helix</keyword>
<dbReference type="Proteomes" id="UP001358614">
    <property type="component" value="Chromosome 1"/>
</dbReference>
<reference evidence="3 4" key="1">
    <citation type="submission" date="2024-01" db="EMBL/GenBank/DDBJ databases">
        <title>Comparative genomics of Cryptococcus and Kwoniella reveals pathogenesis evolution and contrasting modes of karyotype evolution via chromosome fusion or intercentromeric recombination.</title>
        <authorList>
            <person name="Coelho M.A."/>
            <person name="David-Palma M."/>
            <person name="Shea T."/>
            <person name="Bowers K."/>
            <person name="McGinley-Smith S."/>
            <person name="Mohammad A.W."/>
            <person name="Gnirke A."/>
            <person name="Yurkov A.M."/>
            <person name="Nowrousian M."/>
            <person name="Sun S."/>
            <person name="Cuomo C.A."/>
            <person name="Heitman J."/>
        </authorList>
    </citation>
    <scope>NUCLEOTIDE SEQUENCE [LARGE SCALE GENOMIC DNA]</scope>
    <source>
        <strain evidence="3 4">PYCC6329</strain>
    </source>
</reference>
<keyword evidence="2" id="KW-0812">Transmembrane</keyword>
<feature type="compositionally biased region" description="Polar residues" evidence="1">
    <location>
        <begin position="211"/>
        <end position="266"/>
    </location>
</feature>
<evidence type="ECO:0000313" key="4">
    <source>
        <dbReference type="Proteomes" id="UP001358614"/>
    </source>
</evidence>
<gene>
    <name evidence="3" type="ORF">V865_004738</name>
</gene>
<accession>A0AAX4KMB5</accession>
<name>A0AAX4KMB5_9TREE</name>